<evidence type="ECO:0000259" key="17">
    <source>
        <dbReference type="SMART" id="SM00079"/>
    </source>
</evidence>
<feature type="transmembrane region" description="Helical" evidence="15">
    <location>
        <begin position="586"/>
        <end position="605"/>
    </location>
</feature>
<protein>
    <recommendedName>
        <fullName evidence="13">Glutamate receptor</fullName>
    </recommendedName>
</protein>
<dbReference type="Pfam" id="PF01094">
    <property type="entry name" value="ANF_receptor"/>
    <property type="match status" value="1"/>
</dbReference>
<evidence type="ECO:0000313" key="19">
    <source>
        <dbReference type="Proteomes" id="UP001237642"/>
    </source>
</evidence>
<evidence type="ECO:0000256" key="11">
    <source>
        <dbReference type="ARBA" id="ARBA00023286"/>
    </source>
</evidence>
<dbReference type="GO" id="GO:0015276">
    <property type="term" value="F:ligand-gated monoatomic ion channel activity"/>
    <property type="evidence" value="ECO:0007669"/>
    <property type="project" value="InterPro"/>
</dbReference>
<dbReference type="FunFam" id="1.10.287.70:FF:000172">
    <property type="entry name" value="Glutamate receptor"/>
    <property type="match status" value="1"/>
</dbReference>
<dbReference type="GO" id="GO:0016020">
    <property type="term" value="C:membrane"/>
    <property type="evidence" value="ECO:0007669"/>
    <property type="project" value="UniProtKB-SubCell"/>
</dbReference>
<evidence type="ECO:0000256" key="2">
    <source>
        <dbReference type="ARBA" id="ARBA00008685"/>
    </source>
</evidence>
<dbReference type="InterPro" id="IPR044440">
    <property type="entry name" value="GABAb_receptor_plant_PBP1"/>
</dbReference>
<dbReference type="Proteomes" id="UP001237642">
    <property type="component" value="Unassembled WGS sequence"/>
</dbReference>
<comment type="similarity">
    <text evidence="2 13">Belongs to the glutamate-gated ion channel (TC 1.A.10.1) family.</text>
</comment>
<keyword evidence="4 15" id="KW-0812">Transmembrane</keyword>
<evidence type="ECO:0000256" key="12">
    <source>
        <dbReference type="ARBA" id="ARBA00023303"/>
    </source>
</evidence>
<dbReference type="CDD" id="cd13686">
    <property type="entry name" value="GluR_Plant"/>
    <property type="match status" value="1"/>
</dbReference>
<evidence type="ECO:0000256" key="6">
    <source>
        <dbReference type="ARBA" id="ARBA00022989"/>
    </source>
</evidence>
<feature type="domain" description="Ionotropic glutamate receptor C-terminal" evidence="17">
    <location>
        <begin position="432"/>
        <end position="774"/>
    </location>
</feature>
<reference evidence="18" key="1">
    <citation type="submission" date="2023-02" db="EMBL/GenBank/DDBJ databases">
        <title>Genome of toxic invasive species Heracleum sosnowskyi carries increased number of genes despite the absence of recent whole-genome duplications.</title>
        <authorList>
            <person name="Schelkunov M."/>
            <person name="Shtratnikova V."/>
            <person name="Makarenko M."/>
            <person name="Klepikova A."/>
            <person name="Omelchenko D."/>
            <person name="Novikova G."/>
            <person name="Obukhova E."/>
            <person name="Bogdanov V."/>
            <person name="Penin A."/>
            <person name="Logacheva M."/>
        </authorList>
    </citation>
    <scope>NUCLEOTIDE SEQUENCE</scope>
    <source>
        <strain evidence="18">Hsosn_3</strain>
        <tissue evidence="18">Leaf</tissue>
    </source>
</reference>
<keyword evidence="14" id="KW-1015">Disulfide bond</keyword>
<dbReference type="SUPFAM" id="SSF53822">
    <property type="entry name" value="Periplasmic binding protein-like I"/>
    <property type="match status" value="1"/>
</dbReference>
<evidence type="ECO:0000256" key="3">
    <source>
        <dbReference type="ARBA" id="ARBA00022448"/>
    </source>
</evidence>
<dbReference type="InterPro" id="IPR001828">
    <property type="entry name" value="ANF_lig-bd_rcpt"/>
</dbReference>
<sequence length="891" mass="100000">MLSHFILLVIISLGSGPLSYGQVTIASSSLDSPVENHERAGEISIGAIFDETSRPGREAKVAIEIVIHEFNSSGNQNLQIYYGNSRGKPVRAAFAAKDLILTHGVKAILGAHTWDETSAIAEVASEEAPDVPVLSFADSMPATQISASVLQAMPGQEVQMNAIAAIIQSWGLNQVTLIYENFHTLSSPELISSQLSKALQHFGVELSHTFALTSITLNSLQKELNQLKKQKHRVFVIHATLESGYHLYQNAKKLNMTGDGYAWITTSGISDLFHSVSPKKLASMQGIVGTKTYFPENSPQFQDFRKRFRSKFRNIYPDEEFDEPGIFASQAYDAMWDLLYKHNIINLFQRISSADFANWNVAPARVVEIVNVIGRSYQSGYWTQGLGFSETMDDNARHHTSMKILKEVLWPAQPWHTERQGRILAGRSEPLKVGVPAHSLFRQFVELTNDPETNATLYGGFSIKVFEEVMKLAYVNKDLRYNYSPYNLDDYDSMVKQIALGEFDVVAGDVTILEERHEFADFSQPYTESGMVLIVPIRSNLPNGMWLFLKPFTKEMWGVLVAITIYNGFAVWLIERNHNDEFRSGTAWNQIGILFWLAFSTLFTLRGDRLHSNLSRMAMVVWLFVALIITQSYTASLSSMLTAQRLEPAIKNVETLQKMNATVGYCKGSFLGSYMIKVLGFPEANIRKYNSTDAYADALYNKTIAGIFLEVPPAKVFLAQYCKSFTKTERTFKVGGFGFAFKKDFPMLPYINRAIMSITENGTLKDLEDQYINNEECKDLDSAPNDDGSIGLNSFSVLFGITGGISTIALAMYILKYCLFPKPDDASLVKANFIRRWLHHGRQLSSRVISIELPRNPPDAQYAEARRSFSIVSDVESFEDHPYAPDSHNQV</sequence>
<dbReference type="AlphaFoldDB" id="A0AAD8HSF9"/>
<evidence type="ECO:0000313" key="18">
    <source>
        <dbReference type="EMBL" id="KAK1371879.1"/>
    </source>
</evidence>
<keyword evidence="5 16" id="KW-0732">Signal</keyword>
<feature type="transmembrane region" description="Helical" evidence="15">
    <location>
        <begin position="617"/>
        <end position="635"/>
    </location>
</feature>
<dbReference type="Gene3D" id="3.40.50.2300">
    <property type="match status" value="2"/>
</dbReference>
<proteinExistence type="inferred from homology"/>
<dbReference type="EMBL" id="JAUIZM010000008">
    <property type="protein sequence ID" value="KAK1371879.1"/>
    <property type="molecule type" value="Genomic_DNA"/>
</dbReference>
<evidence type="ECO:0000256" key="15">
    <source>
        <dbReference type="SAM" id="Phobius"/>
    </source>
</evidence>
<keyword evidence="3 13" id="KW-0813">Transport</keyword>
<keyword evidence="12 13" id="KW-0407">Ion channel</keyword>
<evidence type="ECO:0000256" key="16">
    <source>
        <dbReference type="SAM" id="SignalP"/>
    </source>
</evidence>
<feature type="chain" id="PRO_5042069209" description="Glutamate receptor" evidence="16">
    <location>
        <begin position="22"/>
        <end position="891"/>
    </location>
</feature>
<comment type="function">
    <text evidence="13">Glutamate-gated receptor that probably acts as non-selective cation channel.</text>
</comment>
<gene>
    <name evidence="18" type="ORF">POM88_037971</name>
</gene>
<dbReference type="Gene3D" id="3.40.190.10">
    <property type="entry name" value="Periplasmic binding protein-like II"/>
    <property type="match status" value="2"/>
</dbReference>
<evidence type="ECO:0000256" key="1">
    <source>
        <dbReference type="ARBA" id="ARBA00004141"/>
    </source>
</evidence>
<name>A0AAD8HSF9_9APIA</name>
<keyword evidence="6 15" id="KW-1133">Transmembrane helix</keyword>
<evidence type="ECO:0000256" key="9">
    <source>
        <dbReference type="ARBA" id="ARBA00023170"/>
    </source>
</evidence>
<feature type="disulfide bond" evidence="14">
    <location>
        <begin position="722"/>
        <end position="777"/>
    </location>
</feature>
<keyword evidence="10" id="KW-0325">Glycoprotein</keyword>
<evidence type="ECO:0000256" key="4">
    <source>
        <dbReference type="ARBA" id="ARBA00022692"/>
    </source>
</evidence>
<evidence type="ECO:0000256" key="10">
    <source>
        <dbReference type="ARBA" id="ARBA00023180"/>
    </source>
</evidence>
<feature type="signal peptide" evidence="16">
    <location>
        <begin position="1"/>
        <end position="21"/>
    </location>
</feature>
<evidence type="ECO:0000256" key="8">
    <source>
        <dbReference type="ARBA" id="ARBA00023136"/>
    </source>
</evidence>
<organism evidence="18 19">
    <name type="scientific">Heracleum sosnowskyi</name>
    <dbReference type="NCBI Taxonomy" id="360622"/>
    <lineage>
        <taxon>Eukaryota</taxon>
        <taxon>Viridiplantae</taxon>
        <taxon>Streptophyta</taxon>
        <taxon>Embryophyta</taxon>
        <taxon>Tracheophyta</taxon>
        <taxon>Spermatophyta</taxon>
        <taxon>Magnoliopsida</taxon>
        <taxon>eudicotyledons</taxon>
        <taxon>Gunneridae</taxon>
        <taxon>Pentapetalae</taxon>
        <taxon>asterids</taxon>
        <taxon>campanulids</taxon>
        <taxon>Apiales</taxon>
        <taxon>Apiaceae</taxon>
        <taxon>Apioideae</taxon>
        <taxon>apioid superclade</taxon>
        <taxon>Tordylieae</taxon>
        <taxon>Tordyliinae</taxon>
        <taxon>Heracleum</taxon>
    </lineage>
</organism>
<keyword evidence="19" id="KW-1185">Reference proteome</keyword>
<dbReference type="InterPro" id="IPR028082">
    <property type="entry name" value="Peripla_BP_I"/>
</dbReference>
<keyword evidence="9 13" id="KW-0675">Receptor</keyword>
<dbReference type="Gene3D" id="1.10.287.70">
    <property type="match status" value="1"/>
</dbReference>
<keyword evidence="8 13" id="KW-0472">Membrane</keyword>
<keyword evidence="7 13" id="KW-0406">Ion transport</keyword>
<dbReference type="InterPro" id="IPR001320">
    <property type="entry name" value="Iontro_rcpt_C"/>
</dbReference>
<dbReference type="PIRSF" id="PIRSF037090">
    <property type="entry name" value="Iontro_Glu-like_rcpt_pln"/>
    <property type="match status" value="1"/>
</dbReference>
<dbReference type="PANTHER" id="PTHR18966">
    <property type="entry name" value="IONOTROPIC GLUTAMATE RECEPTOR"/>
    <property type="match status" value="1"/>
</dbReference>
<dbReference type="SUPFAM" id="SSF53850">
    <property type="entry name" value="Periplasmic binding protein-like II"/>
    <property type="match status" value="1"/>
</dbReference>
<reference evidence="18" key="2">
    <citation type="submission" date="2023-05" db="EMBL/GenBank/DDBJ databases">
        <authorList>
            <person name="Schelkunov M.I."/>
        </authorList>
    </citation>
    <scope>NUCLEOTIDE SEQUENCE</scope>
    <source>
        <strain evidence="18">Hsosn_3</strain>
        <tissue evidence="18">Leaf</tissue>
    </source>
</reference>
<comment type="subcellular location">
    <subcellularLocation>
        <location evidence="1">Membrane</location>
        <topology evidence="1">Multi-pass membrane protein</topology>
    </subcellularLocation>
</comment>
<dbReference type="Pfam" id="PF00060">
    <property type="entry name" value="Lig_chan"/>
    <property type="match status" value="1"/>
</dbReference>
<accession>A0AAD8HSF9</accession>
<dbReference type="InterPro" id="IPR017103">
    <property type="entry name" value="Iontropic_Glu_rcpt_pln"/>
</dbReference>
<dbReference type="SMART" id="SM00079">
    <property type="entry name" value="PBPe"/>
    <property type="match status" value="1"/>
</dbReference>
<feature type="transmembrane region" description="Helical" evidence="15">
    <location>
        <begin position="556"/>
        <end position="574"/>
    </location>
</feature>
<feature type="transmembrane region" description="Helical" evidence="15">
    <location>
        <begin position="795"/>
        <end position="815"/>
    </location>
</feature>
<dbReference type="FunFam" id="3.40.50.2300:FF:000188">
    <property type="entry name" value="Glutamate receptor"/>
    <property type="match status" value="1"/>
</dbReference>
<dbReference type="CDD" id="cd19990">
    <property type="entry name" value="PBP1_GABAb_receptor_plant"/>
    <property type="match status" value="1"/>
</dbReference>
<dbReference type="InterPro" id="IPR015683">
    <property type="entry name" value="Ionotropic_Glu_rcpt"/>
</dbReference>
<comment type="caution">
    <text evidence="18">The sequence shown here is derived from an EMBL/GenBank/DDBJ whole genome shotgun (WGS) entry which is preliminary data.</text>
</comment>
<evidence type="ECO:0000256" key="7">
    <source>
        <dbReference type="ARBA" id="ARBA00023065"/>
    </source>
</evidence>
<evidence type="ECO:0000256" key="14">
    <source>
        <dbReference type="PIRSR" id="PIRSR037090-50"/>
    </source>
</evidence>
<evidence type="ECO:0000256" key="13">
    <source>
        <dbReference type="PIRNR" id="PIRNR037090"/>
    </source>
</evidence>
<keyword evidence="11 13" id="KW-1071">Ligand-gated ion channel</keyword>
<evidence type="ECO:0000256" key="5">
    <source>
        <dbReference type="ARBA" id="ARBA00022729"/>
    </source>
</evidence>